<dbReference type="InterPro" id="IPR036291">
    <property type="entry name" value="NAD(P)-bd_dom_sf"/>
</dbReference>
<organism evidence="10 11">
    <name type="scientific">Microbacterium profundi</name>
    <dbReference type="NCBI Taxonomy" id="450380"/>
    <lineage>
        <taxon>Bacteria</taxon>
        <taxon>Bacillati</taxon>
        <taxon>Actinomycetota</taxon>
        <taxon>Actinomycetes</taxon>
        <taxon>Micrococcales</taxon>
        <taxon>Microbacteriaceae</taxon>
        <taxon>Microbacterium</taxon>
    </lineage>
</organism>
<sequence>MKAVHFGAGNIGRGFVGLLLHEGGYDLVFSDVADALVDAINATESYTVHEAGPGGVDRKVSGYRAVNSRTDPDAVADEVATADVVTCAVGPTVLRFIAPAIVEGLKRRSPDLAPLKIMACENAIGATDLLRAEIDKLDPSVTGRAAFANTAVDRIVPAQPDGGGVDVTVEPYFEWAIESAPFGGDLPIIPGAHFVDDLGPYIERKLFTVNTGHAATAYFGAQAGHARISDALADPSIAARVGAALEETSAVLSAVHGLDPVELAEYRATILERFRNPELVDTVQRVGRQPLRKLSRNERFIGPAVQAAERGLSTSALVAAVAAAVAFDDESDEQSVELQRMLRSEDADVLTATVTGLEPEHPLFAAVHEAFAARQQELRAL</sequence>
<feature type="domain" description="Mannitol dehydrogenase N-terminal" evidence="8">
    <location>
        <begin position="1"/>
        <end position="185"/>
    </location>
</feature>
<dbReference type="Pfam" id="PF01232">
    <property type="entry name" value="Mannitol_dh"/>
    <property type="match status" value="1"/>
</dbReference>
<comment type="caution">
    <text evidence="10">The sequence shown here is derived from an EMBL/GenBank/DDBJ whole genome shotgun (WGS) entry which is preliminary data.</text>
</comment>
<feature type="binding site" evidence="7">
    <location>
        <begin position="3"/>
        <end position="14"/>
    </location>
    <ligand>
        <name>NAD(+)</name>
        <dbReference type="ChEBI" id="CHEBI:57540"/>
    </ligand>
</feature>
<dbReference type="PANTHER" id="PTHR30524:SF0">
    <property type="entry name" value="ALTRONATE OXIDOREDUCTASE-RELATED"/>
    <property type="match status" value="1"/>
</dbReference>
<gene>
    <name evidence="7" type="primary">mtlD</name>
    <name evidence="10" type="ORF">AB0301_07055</name>
</gene>
<evidence type="ECO:0000256" key="3">
    <source>
        <dbReference type="ARBA" id="ARBA00016219"/>
    </source>
</evidence>
<dbReference type="InterPro" id="IPR013118">
    <property type="entry name" value="Mannitol_DH_C"/>
</dbReference>
<dbReference type="SUPFAM" id="SSF51735">
    <property type="entry name" value="NAD(P)-binding Rossmann-fold domains"/>
    <property type="match status" value="1"/>
</dbReference>
<dbReference type="Gene3D" id="1.10.1040.10">
    <property type="entry name" value="N-(1-d-carboxylethyl)-l-norvaline Dehydrogenase, domain 2"/>
    <property type="match status" value="1"/>
</dbReference>
<dbReference type="GO" id="GO:0008926">
    <property type="term" value="F:mannitol-1-phosphate 5-dehydrogenase activity"/>
    <property type="evidence" value="ECO:0007669"/>
    <property type="project" value="UniProtKB-EC"/>
</dbReference>
<evidence type="ECO:0000256" key="7">
    <source>
        <dbReference type="HAMAP-Rule" id="MF_00196"/>
    </source>
</evidence>
<dbReference type="InterPro" id="IPR008927">
    <property type="entry name" value="6-PGluconate_DH-like_C_sf"/>
</dbReference>
<evidence type="ECO:0000256" key="2">
    <source>
        <dbReference type="ARBA" id="ARBA00012939"/>
    </source>
</evidence>
<dbReference type="NCBIfam" id="NF002652">
    <property type="entry name" value="PRK02318.2-5"/>
    <property type="match status" value="1"/>
</dbReference>
<dbReference type="Gene3D" id="3.40.50.720">
    <property type="entry name" value="NAD(P)-binding Rossmann-like Domain"/>
    <property type="match status" value="1"/>
</dbReference>
<evidence type="ECO:0000256" key="1">
    <source>
        <dbReference type="ARBA" id="ARBA00006541"/>
    </source>
</evidence>
<proteinExistence type="inferred from homology"/>
<comment type="similarity">
    <text evidence="1 7">Belongs to the mannitol dehydrogenase family.</text>
</comment>
<evidence type="ECO:0000259" key="9">
    <source>
        <dbReference type="Pfam" id="PF08125"/>
    </source>
</evidence>
<evidence type="ECO:0000256" key="4">
    <source>
        <dbReference type="ARBA" id="ARBA00023002"/>
    </source>
</evidence>
<dbReference type="InterPro" id="IPR013328">
    <property type="entry name" value="6PGD_dom2"/>
</dbReference>
<dbReference type="Proteomes" id="UP001553715">
    <property type="component" value="Unassembled WGS sequence"/>
</dbReference>
<keyword evidence="5 7" id="KW-0520">NAD</keyword>
<dbReference type="InterPro" id="IPR013131">
    <property type="entry name" value="Mannitol_DH_N"/>
</dbReference>
<dbReference type="InterPro" id="IPR000669">
    <property type="entry name" value="Mannitol_DH"/>
</dbReference>
<feature type="domain" description="Mannitol dehydrogenase C-terminal" evidence="9">
    <location>
        <begin position="197"/>
        <end position="338"/>
    </location>
</feature>
<protein>
    <recommendedName>
        <fullName evidence="3 7">Mannitol-1-phosphate 5-dehydrogenase</fullName>
        <ecNumber evidence="2 7">1.1.1.17</ecNumber>
    </recommendedName>
</protein>
<dbReference type="PANTHER" id="PTHR30524">
    <property type="entry name" value="MANNITOL-1-PHOSPHATE 5-DEHYDROGENASE"/>
    <property type="match status" value="1"/>
</dbReference>
<evidence type="ECO:0000256" key="6">
    <source>
        <dbReference type="ARBA" id="ARBA00048615"/>
    </source>
</evidence>
<dbReference type="HAMAP" id="MF_00196">
    <property type="entry name" value="Mannitol_dehydrog"/>
    <property type="match status" value="1"/>
</dbReference>
<keyword evidence="11" id="KW-1185">Reference proteome</keyword>
<name>A0ABV3LFY2_9MICO</name>
<dbReference type="SUPFAM" id="SSF48179">
    <property type="entry name" value="6-phosphogluconate dehydrogenase C-terminal domain-like"/>
    <property type="match status" value="1"/>
</dbReference>
<evidence type="ECO:0000259" key="8">
    <source>
        <dbReference type="Pfam" id="PF01232"/>
    </source>
</evidence>
<evidence type="ECO:0000313" key="11">
    <source>
        <dbReference type="Proteomes" id="UP001553715"/>
    </source>
</evidence>
<accession>A0ABV3LFY2</accession>
<reference evidence="10 11" key="1">
    <citation type="submission" date="2024-06" db="EMBL/GenBank/DDBJ databases">
        <title>The Natural Products Discovery Center: Release of the First 8490 Sequenced Strains for Exploring Actinobacteria Biosynthetic Diversity.</title>
        <authorList>
            <person name="Kalkreuter E."/>
            <person name="Kautsar S.A."/>
            <person name="Yang D."/>
            <person name="Bader C.D."/>
            <person name="Teijaro C.N."/>
            <person name="Fluegel L."/>
            <person name="Davis C.M."/>
            <person name="Simpson J.R."/>
            <person name="Lauterbach L."/>
            <person name="Steele A.D."/>
            <person name="Gui C."/>
            <person name="Meng S."/>
            <person name="Li G."/>
            <person name="Viehrig K."/>
            <person name="Ye F."/>
            <person name="Su P."/>
            <person name="Kiefer A.F."/>
            <person name="Nichols A."/>
            <person name="Cepeda A.J."/>
            <person name="Yan W."/>
            <person name="Fan B."/>
            <person name="Jiang Y."/>
            <person name="Adhikari A."/>
            <person name="Zheng C.-J."/>
            <person name="Schuster L."/>
            <person name="Cowan T.M."/>
            <person name="Smanski M.J."/>
            <person name="Chevrette M.G."/>
            <person name="De Carvalho L.P.S."/>
            <person name="Shen B."/>
        </authorList>
    </citation>
    <scope>NUCLEOTIDE SEQUENCE [LARGE SCALE GENOMIC DNA]</scope>
    <source>
        <strain evidence="10 11">NPDC077434</strain>
    </source>
</reference>
<dbReference type="EC" id="1.1.1.17" evidence="2 7"/>
<evidence type="ECO:0000256" key="5">
    <source>
        <dbReference type="ARBA" id="ARBA00023027"/>
    </source>
</evidence>
<dbReference type="Pfam" id="PF08125">
    <property type="entry name" value="Mannitol_dh_C"/>
    <property type="match status" value="1"/>
</dbReference>
<keyword evidence="4 7" id="KW-0560">Oxidoreductase</keyword>
<dbReference type="InterPro" id="IPR023028">
    <property type="entry name" value="Mannitol_1_phos_5_DH"/>
</dbReference>
<dbReference type="EMBL" id="JBFBMH010000007">
    <property type="protein sequence ID" value="MEW1974820.1"/>
    <property type="molecule type" value="Genomic_DNA"/>
</dbReference>
<dbReference type="PRINTS" id="PR00084">
    <property type="entry name" value="MTLDHDRGNASE"/>
</dbReference>
<dbReference type="RefSeq" id="WP_033106838.1">
    <property type="nucleotide sequence ID" value="NZ_JAJVKR010000008.1"/>
</dbReference>
<evidence type="ECO:0000313" key="10">
    <source>
        <dbReference type="EMBL" id="MEW1974820.1"/>
    </source>
</evidence>
<comment type="catalytic activity">
    <reaction evidence="6 7">
        <text>D-mannitol 1-phosphate + NAD(+) = beta-D-fructose 6-phosphate + NADH + H(+)</text>
        <dbReference type="Rhea" id="RHEA:19661"/>
        <dbReference type="ChEBI" id="CHEBI:15378"/>
        <dbReference type="ChEBI" id="CHEBI:57540"/>
        <dbReference type="ChEBI" id="CHEBI:57634"/>
        <dbReference type="ChEBI" id="CHEBI:57945"/>
        <dbReference type="ChEBI" id="CHEBI:61381"/>
        <dbReference type="EC" id="1.1.1.17"/>
    </reaction>
</comment>